<dbReference type="InterPro" id="IPR013747">
    <property type="entry name" value="ACP_syn_III_C"/>
</dbReference>
<dbReference type="PANTHER" id="PTHR43091:SF1">
    <property type="entry name" value="BETA-KETOACYL-[ACYL-CARRIER-PROTEIN] SYNTHASE III, CHLOROPLASTIC"/>
    <property type="match status" value="1"/>
</dbReference>
<evidence type="ECO:0000256" key="5">
    <source>
        <dbReference type="ARBA" id="ARBA00022832"/>
    </source>
</evidence>
<evidence type="ECO:0000256" key="8">
    <source>
        <dbReference type="ARBA" id="ARBA00023268"/>
    </source>
</evidence>
<dbReference type="NCBIfam" id="NF006829">
    <property type="entry name" value="PRK09352.1"/>
    <property type="match status" value="1"/>
</dbReference>
<comment type="pathway">
    <text evidence="1 15">Lipid metabolism; fatty acid biosynthesis.</text>
</comment>
<comment type="function">
    <text evidence="15">Catalyzes the condensation reaction of fatty acid synthesis by the addition to an acyl acceptor of two carbons from malonyl-ACP. Catalyzes the first condensation reaction which initiates fatty acid synthesis and may therefore play a role in governing the total rate of fatty acid production. Possesses both acetoacetyl-ACP synthase and acetyl transacylase activities. Its substrate specificity determines the biosynthesis of branched-chain and/or straight-chain of fatty acids.</text>
</comment>
<dbReference type="InterPro" id="IPR013751">
    <property type="entry name" value="ACP_syn_III_N"/>
</dbReference>
<evidence type="ECO:0000256" key="14">
    <source>
        <dbReference type="ARBA" id="ARBA00055526"/>
    </source>
</evidence>
<keyword evidence="4 15" id="KW-0808">Transferase</keyword>
<dbReference type="Pfam" id="PF08541">
    <property type="entry name" value="ACP_syn_III_C"/>
    <property type="match status" value="1"/>
</dbReference>
<evidence type="ECO:0000256" key="9">
    <source>
        <dbReference type="ARBA" id="ARBA00023315"/>
    </source>
</evidence>
<evidence type="ECO:0000259" key="16">
    <source>
        <dbReference type="Pfam" id="PF08541"/>
    </source>
</evidence>
<keyword evidence="8 15" id="KW-0511">Multifunctional enzyme</keyword>
<dbReference type="GO" id="GO:0004315">
    <property type="term" value="F:3-oxoacyl-[acyl-carrier-protein] synthase activity"/>
    <property type="evidence" value="ECO:0007669"/>
    <property type="project" value="InterPro"/>
</dbReference>
<dbReference type="InterPro" id="IPR004655">
    <property type="entry name" value="FabH"/>
</dbReference>
<evidence type="ECO:0000256" key="3">
    <source>
        <dbReference type="ARBA" id="ARBA00022516"/>
    </source>
</evidence>
<comment type="domain">
    <text evidence="15">The last Arg residue of the ACP-binding site is essential for the weak association between ACP/AcpP and FabH.</text>
</comment>
<evidence type="ECO:0000259" key="17">
    <source>
        <dbReference type="Pfam" id="PF08545"/>
    </source>
</evidence>
<feature type="active site" evidence="15">
    <location>
        <position position="239"/>
    </location>
</feature>
<feature type="domain" description="Beta-ketoacyl-[acyl-carrier-protein] synthase III C-terminal" evidence="16">
    <location>
        <begin position="224"/>
        <end position="312"/>
    </location>
</feature>
<comment type="catalytic activity">
    <reaction evidence="11">
        <text>(2S)-2-methylbutanoyl-CoA + malonyl-[ACP] + H(+) = (4S)-4-methyl-3-oxohexanoyl-[ACP] + CO2 + CoA</text>
        <dbReference type="Rhea" id="RHEA:42276"/>
        <dbReference type="Rhea" id="RHEA-COMP:9623"/>
        <dbReference type="Rhea" id="RHEA-COMP:17148"/>
        <dbReference type="ChEBI" id="CHEBI:15378"/>
        <dbReference type="ChEBI" id="CHEBI:16526"/>
        <dbReference type="ChEBI" id="CHEBI:57287"/>
        <dbReference type="ChEBI" id="CHEBI:78449"/>
        <dbReference type="ChEBI" id="CHEBI:88166"/>
        <dbReference type="ChEBI" id="CHEBI:167462"/>
        <dbReference type="EC" id="2.3.1.300"/>
    </reaction>
    <physiologicalReaction direction="left-to-right" evidence="11">
        <dbReference type="Rhea" id="RHEA:42277"/>
    </physiologicalReaction>
</comment>
<dbReference type="EC" id="2.3.1.180" evidence="15"/>
<sequence length="314" mass="34349">MANVGVVGIGSYIPETVVTNHKFESYLDTSDEWITEMTGIKERRFAGDNIETSDMAVLAAKKAIENANINKKDIDMIIVATTTPDYHFPSVANIVQSKLNLNHIPSLDQSAACTGFIYALVTAYHFVEAGTYKNVLVIGADKMSKIVDFNDRSTAILFGDGASAVVLSEVSDGYGIKSFELGSDGDGGESLYVDKDTHHIKMNGREVFKFAVRAIKESSLSVVKKAGLRSENIDMLIPHQANIRIMDYARQKMNLPNDKLSQTLKYYGNTSAASIPISIDYELSNKRIKEGDHIVLVGYGGGLTWGAVCMTWGK</sequence>
<evidence type="ECO:0000256" key="13">
    <source>
        <dbReference type="ARBA" id="ARBA00052985"/>
    </source>
</evidence>
<dbReference type="FunFam" id="3.40.47.10:FF:000004">
    <property type="entry name" value="3-oxoacyl-[acyl-carrier-protein] synthase 3"/>
    <property type="match status" value="1"/>
</dbReference>
<dbReference type="SUPFAM" id="SSF53901">
    <property type="entry name" value="Thiolase-like"/>
    <property type="match status" value="1"/>
</dbReference>
<dbReference type="AlphaFoldDB" id="A0A9Q2HEZ4"/>
<evidence type="ECO:0000256" key="2">
    <source>
        <dbReference type="ARBA" id="ARBA00008642"/>
    </source>
</evidence>
<accession>A0A9Q2HEZ4</accession>
<evidence type="ECO:0000256" key="7">
    <source>
        <dbReference type="ARBA" id="ARBA00023160"/>
    </source>
</evidence>
<evidence type="ECO:0000256" key="4">
    <source>
        <dbReference type="ARBA" id="ARBA00022679"/>
    </source>
</evidence>
<dbReference type="EMBL" id="JACHHF010000003">
    <property type="protein sequence ID" value="MBB5175843.1"/>
    <property type="molecule type" value="Genomic_DNA"/>
</dbReference>
<name>A0A9Q2HEZ4_9STAP</name>
<dbReference type="RefSeq" id="WP_183673506.1">
    <property type="nucleotide sequence ID" value="NZ_CBCRYX010000002.1"/>
</dbReference>
<dbReference type="GO" id="GO:0005737">
    <property type="term" value="C:cytoplasm"/>
    <property type="evidence" value="ECO:0007669"/>
    <property type="project" value="UniProtKB-SubCell"/>
</dbReference>
<keyword evidence="3 15" id="KW-0444">Lipid biosynthesis</keyword>
<evidence type="ECO:0000256" key="1">
    <source>
        <dbReference type="ARBA" id="ARBA00005194"/>
    </source>
</evidence>
<organism evidence="18 19">
    <name type="scientific">Nosocomiicoccus ampullae</name>
    <dbReference type="NCBI Taxonomy" id="489910"/>
    <lineage>
        <taxon>Bacteria</taxon>
        <taxon>Bacillati</taxon>
        <taxon>Bacillota</taxon>
        <taxon>Bacilli</taxon>
        <taxon>Bacillales</taxon>
        <taxon>Staphylococcaceae</taxon>
        <taxon>Nosocomiicoccus</taxon>
    </lineage>
</organism>
<protein>
    <recommendedName>
        <fullName evidence="15">Beta-ketoacyl-[acyl-carrier-protein] synthase III</fullName>
        <shortName evidence="15">Beta-ketoacyl-ACP synthase III</shortName>
        <shortName evidence="15">KAS III</shortName>
        <ecNumber evidence="15">2.3.1.180</ecNumber>
    </recommendedName>
    <alternativeName>
        <fullName evidence="15">3-oxoacyl-[acyl-carrier-protein] synthase 3</fullName>
    </alternativeName>
    <alternativeName>
        <fullName evidence="15">3-oxoacyl-[acyl-carrier-protein] synthase III</fullName>
    </alternativeName>
</protein>
<comment type="subunit">
    <text evidence="15">Homodimer.</text>
</comment>
<keyword evidence="19" id="KW-1185">Reference proteome</keyword>
<comment type="catalytic activity">
    <reaction evidence="10">
        <text>malonyl-[ACP] + acetyl-CoA + H(+) = 3-oxobutanoyl-[ACP] + CO2 + CoA</text>
        <dbReference type="Rhea" id="RHEA:12080"/>
        <dbReference type="Rhea" id="RHEA-COMP:9623"/>
        <dbReference type="Rhea" id="RHEA-COMP:9625"/>
        <dbReference type="ChEBI" id="CHEBI:15378"/>
        <dbReference type="ChEBI" id="CHEBI:16526"/>
        <dbReference type="ChEBI" id="CHEBI:57287"/>
        <dbReference type="ChEBI" id="CHEBI:57288"/>
        <dbReference type="ChEBI" id="CHEBI:78449"/>
        <dbReference type="ChEBI" id="CHEBI:78450"/>
        <dbReference type="EC" id="2.3.1.180"/>
    </reaction>
    <physiologicalReaction direction="left-to-right" evidence="10">
        <dbReference type="Rhea" id="RHEA:12081"/>
    </physiologicalReaction>
</comment>
<feature type="region of interest" description="ACP-binding" evidence="15">
    <location>
        <begin position="240"/>
        <end position="244"/>
    </location>
</feature>
<dbReference type="PANTHER" id="PTHR43091">
    <property type="entry name" value="3-OXOACYL-[ACYL-CARRIER-PROTEIN] SYNTHASE"/>
    <property type="match status" value="1"/>
</dbReference>
<keyword evidence="15" id="KW-0963">Cytoplasm</keyword>
<feature type="active site" evidence="15">
    <location>
        <position position="269"/>
    </location>
</feature>
<keyword evidence="5 15" id="KW-0276">Fatty acid metabolism</keyword>
<reference evidence="18 19" key="1">
    <citation type="submission" date="2020-08" db="EMBL/GenBank/DDBJ databases">
        <title>Genomic Encyclopedia of Type Strains, Phase IV (KMG-IV): sequencing the most valuable type-strain genomes for metagenomic binning, comparative biology and taxonomic classification.</title>
        <authorList>
            <person name="Goeker M."/>
        </authorList>
    </citation>
    <scope>NUCLEOTIDE SEQUENCE [LARGE SCALE GENOMIC DNA]</scope>
    <source>
        <strain evidence="18 19">DSM 19163</strain>
    </source>
</reference>
<gene>
    <name evidence="15" type="primary">fabH</name>
    <name evidence="18" type="ORF">HNQ45_000718</name>
</gene>
<evidence type="ECO:0000256" key="15">
    <source>
        <dbReference type="HAMAP-Rule" id="MF_01815"/>
    </source>
</evidence>
<evidence type="ECO:0000256" key="10">
    <source>
        <dbReference type="ARBA" id="ARBA00051096"/>
    </source>
</evidence>
<comment type="similarity">
    <text evidence="2 15">Belongs to the thiolase-like superfamily. FabH family.</text>
</comment>
<evidence type="ECO:0000313" key="18">
    <source>
        <dbReference type="EMBL" id="MBB5175843.1"/>
    </source>
</evidence>
<dbReference type="GO" id="GO:0033818">
    <property type="term" value="F:beta-ketoacyl-acyl-carrier-protein synthase III activity"/>
    <property type="evidence" value="ECO:0007669"/>
    <property type="project" value="UniProtKB-UniRule"/>
</dbReference>
<dbReference type="CDD" id="cd00830">
    <property type="entry name" value="KAS_III"/>
    <property type="match status" value="1"/>
</dbReference>
<dbReference type="Pfam" id="PF08545">
    <property type="entry name" value="ACP_syn_III"/>
    <property type="match status" value="1"/>
</dbReference>
<comment type="catalytic activity">
    <reaction evidence="13">
        <text>3-methylbutanoyl-CoA + malonyl-[ACP] + H(+) = 5-methyl-3-oxohexanoyl-[ACP] + CO2 + CoA</text>
        <dbReference type="Rhea" id="RHEA:42272"/>
        <dbReference type="Rhea" id="RHEA-COMP:9623"/>
        <dbReference type="Rhea" id="RHEA-COMP:9941"/>
        <dbReference type="ChEBI" id="CHEBI:15378"/>
        <dbReference type="ChEBI" id="CHEBI:16526"/>
        <dbReference type="ChEBI" id="CHEBI:57287"/>
        <dbReference type="ChEBI" id="CHEBI:57345"/>
        <dbReference type="ChEBI" id="CHEBI:78449"/>
        <dbReference type="ChEBI" id="CHEBI:78822"/>
        <dbReference type="EC" id="2.3.1.300"/>
    </reaction>
    <physiologicalReaction direction="left-to-right" evidence="13">
        <dbReference type="Rhea" id="RHEA:42273"/>
    </physiologicalReaction>
</comment>
<feature type="active site" evidence="15">
    <location>
        <position position="113"/>
    </location>
</feature>
<evidence type="ECO:0000256" key="12">
    <source>
        <dbReference type="ARBA" id="ARBA00052467"/>
    </source>
</evidence>
<comment type="subcellular location">
    <subcellularLocation>
        <location evidence="15">Cytoplasm</location>
    </subcellularLocation>
</comment>
<comment type="caution">
    <text evidence="18">The sequence shown here is derived from an EMBL/GenBank/DDBJ whole genome shotgun (WGS) entry which is preliminary data.</text>
</comment>
<proteinExistence type="inferred from homology"/>
<comment type="function">
    <text evidence="14">Catalyzes the condensation reaction of fatty acid synthesis by the addition to an acyl acceptor of two carbons from malonyl-ACP. Catalyzes the first condensation reaction which initiates fatty acid synthesis and may therefore play a role in governing the total rate of fatty acid production. Possesses both acetoacetyl-ACP synthase and acetyl transacylase activities. Has some substrate preference for butyryl- and isobutyryl-CoA. Its substrate specificity determines the biosynthesis of branched-chain of fatty acids.</text>
</comment>
<dbReference type="NCBIfam" id="TIGR00747">
    <property type="entry name" value="fabH"/>
    <property type="match status" value="1"/>
</dbReference>
<evidence type="ECO:0000256" key="11">
    <source>
        <dbReference type="ARBA" id="ARBA00052407"/>
    </source>
</evidence>
<evidence type="ECO:0000313" key="19">
    <source>
        <dbReference type="Proteomes" id="UP000579136"/>
    </source>
</evidence>
<keyword evidence="6 15" id="KW-0443">Lipid metabolism</keyword>
<evidence type="ECO:0000256" key="6">
    <source>
        <dbReference type="ARBA" id="ARBA00023098"/>
    </source>
</evidence>
<dbReference type="Gene3D" id="3.40.47.10">
    <property type="match status" value="1"/>
</dbReference>
<comment type="catalytic activity">
    <reaction evidence="12">
        <text>2-methylpropanoyl-CoA + malonyl-[ACP] + H(+) = 4-methyl-3-oxopentanoyl-[ACP] + CO2 + CoA</text>
        <dbReference type="Rhea" id="RHEA:42268"/>
        <dbReference type="Rhea" id="RHEA-COMP:9623"/>
        <dbReference type="Rhea" id="RHEA-COMP:9940"/>
        <dbReference type="ChEBI" id="CHEBI:15378"/>
        <dbReference type="ChEBI" id="CHEBI:16526"/>
        <dbReference type="ChEBI" id="CHEBI:57287"/>
        <dbReference type="ChEBI" id="CHEBI:57338"/>
        <dbReference type="ChEBI" id="CHEBI:78449"/>
        <dbReference type="ChEBI" id="CHEBI:78820"/>
        <dbReference type="EC" id="2.3.1.300"/>
    </reaction>
    <physiologicalReaction direction="left-to-right" evidence="12">
        <dbReference type="Rhea" id="RHEA:42269"/>
    </physiologicalReaction>
</comment>
<dbReference type="Proteomes" id="UP000579136">
    <property type="component" value="Unassembled WGS sequence"/>
</dbReference>
<dbReference type="HAMAP" id="MF_01815">
    <property type="entry name" value="FabH"/>
    <property type="match status" value="1"/>
</dbReference>
<keyword evidence="9 15" id="KW-0012">Acyltransferase</keyword>
<keyword evidence="7 15" id="KW-0275">Fatty acid biosynthesis</keyword>
<feature type="domain" description="Beta-ketoacyl-[acyl-carrier-protein] synthase III N-terminal" evidence="17">
    <location>
        <begin position="107"/>
        <end position="185"/>
    </location>
</feature>
<dbReference type="GO" id="GO:0006633">
    <property type="term" value="P:fatty acid biosynthetic process"/>
    <property type="evidence" value="ECO:0007669"/>
    <property type="project" value="UniProtKB-UniRule"/>
</dbReference>
<dbReference type="InterPro" id="IPR016039">
    <property type="entry name" value="Thiolase-like"/>
</dbReference>